<feature type="region of interest" description="Disordered" evidence="1">
    <location>
        <begin position="442"/>
        <end position="466"/>
    </location>
</feature>
<proteinExistence type="predicted"/>
<sequence length="466" mass="53110">MGCCVSSPHTVRRYRDPADFDEEYAYEEDGKEEPLRTFGNFRTGGVVIPDDIDGLPSTWIDDRFPSDPNELLYDAEKDHGTAFRCLRPMILCSLTPCGIAYVVSKGLTHFLSYCTCDESCCHLRKEYSSRSHYRVYPNRIVVNVPTVRIPWGCFGCGSWNADKPVAHVFDRGAFGFRRVQCGVVNYVCCAWPVYGQAVARQRCPCNGPLWSGGWWCDEWMCDTLFCSYRYWGLADGDETAMASNLALQAYYEGRRMTKDDMDACLEYWRKNVAELTDPINRKRDVMCEPFCVPWYDCIDLYKCFHCRRQIPYKKEDDRTAELQEVYDAYEKECRTQVRDYDTFHGPRRNGTVCAALGCRRLHGRRGLIFCTEGLCDGGPRPRHRKGGDPPAPFANADWDDDNDAAKILRAALGDPPSNVAYRRWEKDGATGEYRVVTIRGRAAKERGKEAKETKEEATAAPAESGD</sequence>
<dbReference type="AlphaFoldDB" id="A0A7S4J1H5"/>
<evidence type="ECO:0000313" key="2">
    <source>
        <dbReference type="EMBL" id="CAE2247252.1"/>
    </source>
</evidence>
<gene>
    <name evidence="2" type="ORF">OAUR00152_LOCUS19429</name>
</gene>
<protein>
    <submittedName>
        <fullName evidence="2">Uncharacterized protein</fullName>
    </submittedName>
</protein>
<reference evidence="2" key="1">
    <citation type="submission" date="2021-01" db="EMBL/GenBank/DDBJ databases">
        <authorList>
            <person name="Corre E."/>
            <person name="Pelletier E."/>
            <person name="Niang G."/>
            <person name="Scheremetjew M."/>
            <person name="Finn R."/>
            <person name="Kale V."/>
            <person name="Holt S."/>
            <person name="Cochrane G."/>
            <person name="Meng A."/>
            <person name="Brown T."/>
            <person name="Cohen L."/>
        </authorList>
    </citation>
    <scope>NUCLEOTIDE SEQUENCE</scope>
    <source>
        <strain evidence="2">Isolate 1302-5</strain>
    </source>
</reference>
<dbReference type="EMBL" id="HBKQ01028622">
    <property type="protein sequence ID" value="CAE2247252.1"/>
    <property type="molecule type" value="Transcribed_RNA"/>
</dbReference>
<accession>A0A7S4J1H5</accession>
<feature type="region of interest" description="Disordered" evidence="1">
    <location>
        <begin position="380"/>
        <end position="399"/>
    </location>
</feature>
<evidence type="ECO:0000256" key="1">
    <source>
        <dbReference type="SAM" id="MobiDB-lite"/>
    </source>
</evidence>
<feature type="compositionally biased region" description="Basic and acidic residues" evidence="1">
    <location>
        <begin position="442"/>
        <end position="457"/>
    </location>
</feature>
<name>A0A7S4J1H5_9STRA</name>
<organism evidence="2">
    <name type="scientific">Odontella aurita</name>
    <dbReference type="NCBI Taxonomy" id="265563"/>
    <lineage>
        <taxon>Eukaryota</taxon>
        <taxon>Sar</taxon>
        <taxon>Stramenopiles</taxon>
        <taxon>Ochrophyta</taxon>
        <taxon>Bacillariophyta</taxon>
        <taxon>Mediophyceae</taxon>
        <taxon>Biddulphiophycidae</taxon>
        <taxon>Eupodiscales</taxon>
        <taxon>Odontellaceae</taxon>
        <taxon>Odontella</taxon>
    </lineage>
</organism>